<sequence length="301" mass="33976">MDAISRRYRKPKGRPSKRRSLCASKVQKRWGKNHMQSDFDSTVCAKNSDILLAENSIIMHTENSISDEGSDAGENEQYLNASARKFQMFPSTSTSTFCPSEKSTYVLMNNDMWSLLCNIKCDECDMCSLDVECNGAYGFSSKIELKCKSCKKIFNSVFSSPRDDDSKCFEANKKLVEAFLKIGKGHAALELFSMAIGIHAMDKKTFSKCLLKLYEEKCSFKDILEISRKVVRKHHEDLLGIANGVIDITRLEMCVISAIGGYNFGCFNSLAIEHNELSAVSVDISHKRDKRRLAQSEKKEF</sequence>
<name>A0A8X6MM39_9ARAC</name>
<dbReference type="InterPro" id="IPR049012">
    <property type="entry name" value="Mutator_transp_dom"/>
</dbReference>
<feature type="domain" description="Mutator-like transposase" evidence="2">
    <location>
        <begin position="112"/>
        <end position="209"/>
    </location>
</feature>
<evidence type="ECO:0000313" key="4">
    <source>
        <dbReference type="Proteomes" id="UP000886998"/>
    </source>
</evidence>
<evidence type="ECO:0000313" key="3">
    <source>
        <dbReference type="EMBL" id="GFS65595.1"/>
    </source>
</evidence>
<gene>
    <name evidence="3" type="primary">AVEN_249099_1</name>
    <name evidence="3" type="ORF">TNIN_248061</name>
</gene>
<dbReference type="AlphaFoldDB" id="A0A8X6MM39"/>
<protein>
    <recommendedName>
        <fullName evidence="2">Mutator-like transposase domain-containing protein</fullName>
    </recommendedName>
</protein>
<accession>A0A8X6MM39</accession>
<organism evidence="3 4">
    <name type="scientific">Trichonephila inaurata madagascariensis</name>
    <dbReference type="NCBI Taxonomy" id="2747483"/>
    <lineage>
        <taxon>Eukaryota</taxon>
        <taxon>Metazoa</taxon>
        <taxon>Ecdysozoa</taxon>
        <taxon>Arthropoda</taxon>
        <taxon>Chelicerata</taxon>
        <taxon>Arachnida</taxon>
        <taxon>Araneae</taxon>
        <taxon>Araneomorphae</taxon>
        <taxon>Entelegynae</taxon>
        <taxon>Araneoidea</taxon>
        <taxon>Nephilidae</taxon>
        <taxon>Trichonephila</taxon>
        <taxon>Trichonephila inaurata</taxon>
    </lineage>
</organism>
<dbReference type="Pfam" id="PF20700">
    <property type="entry name" value="Mutator"/>
    <property type="match status" value="1"/>
</dbReference>
<dbReference type="Proteomes" id="UP000886998">
    <property type="component" value="Unassembled WGS sequence"/>
</dbReference>
<comment type="caution">
    <text evidence="3">The sequence shown here is derived from an EMBL/GenBank/DDBJ whole genome shotgun (WGS) entry which is preliminary data.</text>
</comment>
<evidence type="ECO:0000256" key="1">
    <source>
        <dbReference type="SAM" id="MobiDB-lite"/>
    </source>
</evidence>
<keyword evidence="4" id="KW-1185">Reference proteome</keyword>
<evidence type="ECO:0000259" key="2">
    <source>
        <dbReference type="Pfam" id="PF20700"/>
    </source>
</evidence>
<proteinExistence type="predicted"/>
<dbReference type="EMBL" id="BMAV01028171">
    <property type="protein sequence ID" value="GFS65595.1"/>
    <property type="molecule type" value="Genomic_DNA"/>
</dbReference>
<feature type="region of interest" description="Disordered" evidence="1">
    <location>
        <begin position="1"/>
        <end position="21"/>
    </location>
</feature>
<dbReference type="OrthoDB" id="5986605at2759"/>
<reference evidence="3" key="1">
    <citation type="submission" date="2020-08" db="EMBL/GenBank/DDBJ databases">
        <title>Multicomponent nature underlies the extraordinary mechanical properties of spider dragline silk.</title>
        <authorList>
            <person name="Kono N."/>
            <person name="Nakamura H."/>
            <person name="Mori M."/>
            <person name="Yoshida Y."/>
            <person name="Ohtoshi R."/>
            <person name="Malay A.D."/>
            <person name="Moran D.A.P."/>
            <person name="Tomita M."/>
            <person name="Numata K."/>
            <person name="Arakawa K."/>
        </authorList>
    </citation>
    <scope>NUCLEOTIDE SEQUENCE</scope>
</reference>